<reference evidence="20 21" key="1">
    <citation type="submission" date="2016-10" db="EMBL/GenBank/DDBJ databases">
        <authorList>
            <person name="de Groot N.N."/>
        </authorList>
    </citation>
    <scope>NUCLEOTIDE SEQUENCE [LARGE SCALE GENOMIC DNA]</scope>
    <source>
        <strain evidence="20 21">Z108</strain>
    </source>
</reference>
<dbReference type="RefSeq" id="WP_082336328.1">
    <property type="nucleotide sequence ID" value="NZ_FOQK01000031.1"/>
</dbReference>
<evidence type="ECO:0000256" key="19">
    <source>
        <dbReference type="HAMAP-Rule" id="MF_00719"/>
    </source>
</evidence>
<evidence type="ECO:0000256" key="10">
    <source>
        <dbReference type="ARBA" id="ARBA00022692"/>
    </source>
</evidence>
<evidence type="ECO:0000256" key="14">
    <source>
        <dbReference type="ARBA" id="ARBA00025228"/>
    </source>
</evidence>
<proteinExistence type="inferred from homology"/>
<keyword evidence="11 19" id="KW-0460">Magnesium</keyword>
<evidence type="ECO:0000256" key="12">
    <source>
        <dbReference type="ARBA" id="ARBA00022989"/>
    </source>
</evidence>
<evidence type="ECO:0000256" key="16">
    <source>
        <dbReference type="ARBA" id="ARBA00032853"/>
    </source>
</evidence>
<comment type="subcellular location">
    <subcellularLocation>
        <location evidence="2 19">Cell membrane</location>
        <topology evidence="2 19">Multi-pass membrane protein</topology>
    </subcellularLocation>
</comment>
<keyword evidence="8 19" id="KW-0169">Cobalamin biosynthesis</keyword>
<evidence type="ECO:0000256" key="18">
    <source>
        <dbReference type="ARBA" id="ARBA00049504"/>
    </source>
</evidence>
<evidence type="ECO:0000256" key="5">
    <source>
        <dbReference type="ARBA" id="ARBA00013200"/>
    </source>
</evidence>
<evidence type="ECO:0000256" key="9">
    <source>
        <dbReference type="ARBA" id="ARBA00022679"/>
    </source>
</evidence>
<organism evidence="20 21">
    <name type="scientific">Selenomonas ruminantium</name>
    <dbReference type="NCBI Taxonomy" id="971"/>
    <lineage>
        <taxon>Bacteria</taxon>
        <taxon>Bacillati</taxon>
        <taxon>Bacillota</taxon>
        <taxon>Negativicutes</taxon>
        <taxon>Selenomonadales</taxon>
        <taxon>Selenomonadaceae</taxon>
        <taxon>Selenomonas</taxon>
    </lineage>
</organism>
<evidence type="ECO:0000256" key="6">
    <source>
        <dbReference type="ARBA" id="ARBA00015850"/>
    </source>
</evidence>
<evidence type="ECO:0000256" key="13">
    <source>
        <dbReference type="ARBA" id="ARBA00023136"/>
    </source>
</evidence>
<keyword evidence="12 19" id="KW-1133">Transmembrane helix</keyword>
<feature type="transmembrane region" description="Helical" evidence="19">
    <location>
        <begin position="34"/>
        <end position="54"/>
    </location>
</feature>
<comment type="cofactor">
    <cofactor evidence="1 19">
        <name>Mg(2+)</name>
        <dbReference type="ChEBI" id="CHEBI:18420"/>
    </cofactor>
</comment>
<dbReference type="OrthoDB" id="9794626at2"/>
<dbReference type="EMBL" id="FOQK01000031">
    <property type="protein sequence ID" value="SFI35737.1"/>
    <property type="molecule type" value="Genomic_DNA"/>
</dbReference>
<dbReference type="GO" id="GO:0051073">
    <property type="term" value="F:adenosylcobinamide-GDP ribazoletransferase activity"/>
    <property type="evidence" value="ECO:0007669"/>
    <property type="project" value="UniProtKB-UniRule"/>
</dbReference>
<dbReference type="HAMAP" id="MF_00719">
    <property type="entry name" value="CobS"/>
    <property type="match status" value="1"/>
</dbReference>
<evidence type="ECO:0000256" key="17">
    <source>
        <dbReference type="ARBA" id="ARBA00048623"/>
    </source>
</evidence>
<keyword evidence="13 19" id="KW-0472">Membrane</keyword>
<sequence>MSSLRSFVLLLQFFTRLPLPWQIPFEEGMLSRAIVWLPLVGVIIGSMNALAYMLGNVMAGPEAGVFFAMGANLFLTGAFHLDGLADTCDGIYSSRKRERMLEIMKDSRLGTNGACALLLVFLARYHGLLLLPEELIPLVILLMPTVARACNPLLMLSEYARKEGLGNLFIGKVTWGRVLVSVGLGALLVYAMTENYWLLWAYLLLAVWQRLFTRYISGILGGMTGDTLGAGDELSEILFLGVCCLGAYHGWL</sequence>
<dbReference type="Proteomes" id="UP000183639">
    <property type="component" value="Unassembled WGS sequence"/>
</dbReference>
<dbReference type="EC" id="2.7.8.26" evidence="5 19"/>
<name>A0A1I3HJI0_SELRU</name>
<dbReference type="UniPathway" id="UPA00148">
    <property type="reaction ID" value="UER00238"/>
</dbReference>
<evidence type="ECO:0000313" key="20">
    <source>
        <dbReference type="EMBL" id="SFI35737.1"/>
    </source>
</evidence>
<keyword evidence="10 19" id="KW-0812">Transmembrane</keyword>
<evidence type="ECO:0000256" key="7">
    <source>
        <dbReference type="ARBA" id="ARBA00022475"/>
    </source>
</evidence>
<dbReference type="GO" id="GO:0005886">
    <property type="term" value="C:plasma membrane"/>
    <property type="evidence" value="ECO:0007669"/>
    <property type="project" value="UniProtKB-SubCell"/>
</dbReference>
<dbReference type="GO" id="GO:0008818">
    <property type="term" value="F:cobalamin 5'-phosphate synthase activity"/>
    <property type="evidence" value="ECO:0007669"/>
    <property type="project" value="UniProtKB-UniRule"/>
</dbReference>
<evidence type="ECO:0000256" key="2">
    <source>
        <dbReference type="ARBA" id="ARBA00004651"/>
    </source>
</evidence>
<dbReference type="PANTHER" id="PTHR34148:SF1">
    <property type="entry name" value="ADENOSYLCOBINAMIDE-GDP RIBAZOLETRANSFERASE"/>
    <property type="match status" value="1"/>
</dbReference>
<dbReference type="InterPro" id="IPR003805">
    <property type="entry name" value="CobS"/>
</dbReference>
<dbReference type="Pfam" id="PF02654">
    <property type="entry name" value="CobS"/>
    <property type="match status" value="1"/>
</dbReference>
<comment type="similarity">
    <text evidence="4 19">Belongs to the CobS family.</text>
</comment>
<evidence type="ECO:0000256" key="1">
    <source>
        <dbReference type="ARBA" id="ARBA00001946"/>
    </source>
</evidence>
<keyword evidence="7 19" id="KW-1003">Cell membrane</keyword>
<dbReference type="GO" id="GO:0009236">
    <property type="term" value="P:cobalamin biosynthetic process"/>
    <property type="evidence" value="ECO:0007669"/>
    <property type="project" value="UniProtKB-UniRule"/>
</dbReference>
<accession>A0A1I3HJI0</accession>
<evidence type="ECO:0000256" key="4">
    <source>
        <dbReference type="ARBA" id="ARBA00010561"/>
    </source>
</evidence>
<gene>
    <name evidence="19" type="primary">cobS</name>
    <name evidence="20" type="ORF">SAMN04487861_13110</name>
</gene>
<dbReference type="AlphaFoldDB" id="A0A1I3HJI0"/>
<comment type="pathway">
    <text evidence="3 19">Cofactor biosynthesis; adenosylcobalamin biosynthesis; adenosylcobalamin from cob(II)yrinate a,c-diamide: step 7/7.</text>
</comment>
<protein>
    <recommendedName>
        <fullName evidence="6 19">Adenosylcobinamide-GDP ribazoletransferase</fullName>
        <ecNumber evidence="5 19">2.7.8.26</ecNumber>
    </recommendedName>
    <alternativeName>
        <fullName evidence="16 19">Cobalamin synthase</fullName>
    </alternativeName>
    <alternativeName>
        <fullName evidence="15 19">Cobalamin-5'-phosphate synthase</fullName>
    </alternativeName>
</protein>
<comment type="function">
    <text evidence="14 19">Joins adenosylcobinamide-GDP and alpha-ribazole to generate adenosylcobalamin (Ado-cobalamin). Also synthesizes adenosylcobalamin 5'-phosphate from adenosylcobinamide-GDP and alpha-ribazole 5'-phosphate.</text>
</comment>
<dbReference type="PANTHER" id="PTHR34148">
    <property type="entry name" value="ADENOSYLCOBINAMIDE-GDP RIBAZOLETRANSFERASE"/>
    <property type="match status" value="1"/>
</dbReference>
<keyword evidence="9 19" id="KW-0808">Transferase</keyword>
<feature type="transmembrane region" description="Helical" evidence="19">
    <location>
        <begin position="109"/>
        <end position="129"/>
    </location>
</feature>
<evidence type="ECO:0000256" key="3">
    <source>
        <dbReference type="ARBA" id="ARBA00004663"/>
    </source>
</evidence>
<evidence type="ECO:0000313" key="21">
    <source>
        <dbReference type="Proteomes" id="UP000183639"/>
    </source>
</evidence>
<evidence type="ECO:0000256" key="11">
    <source>
        <dbReference type="ARBA" id="ARBA00022842"/>
    </source>
</evidence>
<evidence type="ECO:0000256" key="15">
    <source>
        <dbReference type="ARBA" id="ARBA00032605"/>
    </source>
</evidence>
<evidence type="ECO:0000256" key="8">
    <source>
        <dbReference type="ARBA" id="ARBA00022573"/>
    </source>
</evidence>
<dbReference type="NCBIfam" id="TIGR00317">
    <property type="entry name" value="cobS"/>
    <property type="match status" value="1"/>
</dbReference>
<feature type="transmembrane region" description="Helical" evidence="19">
    <location>
        <begin position="168"/>
        <end position="190"/>
    </location>
</feature>
<comment type="catalytic activity">
    <reaction evidence="17 19">
        <text>alpha-ribazole + adenosylcob(III)inamide-GDP = adenosylcob(III)alamin + GMP + H(+)</text>
        <dbReference type="Rhea" id="RHEA:16049"/>
        <dbReference type="ChEBI" id="CHEBI:10329"/>
        <dbReference type="ChEBI" id="CHEBI:15378"/>
        <dbReference type="ChEBI" id="CHEBI:18408"/>
        <dbReference type="ChEBI" id="CHEBI:58115"/>
        <dbReference type="ChEBI" id="CHEBI:60487"/>
        <dbReference type="EC" id="2.7.8.26"/>
    </reaction>
</comment>
<feature type="transmembrane region" description="Helical" evidence="19">
    <location>
        <begin position="135"/>
        <end position="156"/>
    </location>
</feature>
<comment type="catalytic activity">
    <reaction evidence="18 19">
        <text>alpha-ribazole 5'-phosphate + adenosylcob(III)inamide-GDP = adenosylcob(III)alamin 5'-phosphate + GMP + H(+)</text>
        <dbReference type="Rhea" id="RHEA:23560"/>
        <dbReference type="ChEBI" id="CHEBI:15378"/>
        <dbReference type="ChEBI" id="CHEBI:57918"/>
        <dbReference type="ChEBI" id="CHEBI:58115"/>
        <dbReference type="ChEBI" id="CHEBI:60487"/>
        <dbReference type="ChEBI" id="CHEBI:60493"/>
        <dbReference type="EC" id="2.7.8.26"/>
    </reaction>
</comment>